<evidence type="ECO:0000259" key="5">
    <source>
        <dbReference type="PROSITE" id="PS50948"/>
    </source>
</evidence>
<evidence type="ECO:0000256" key="1">
    <source>
        <dbReference type="ARBA" id="ARBA00022546"/>
    </source>
</evidence>
<feature type="domain" description="Bulb-type lectin" evidence="4">
    <location>
        <begin position="244"/>
        <end position="362"/>
    </location>
</feature>
<dbReference type="SUPFAM" id="SSF57414">
    <property type="entry name" value="Hairpin loop containing domain-like"/>
    <property type="match status" value="1"/>
</dbReference>
<dbReference type="Gene3D" id="2.90.10.10">
    <property type="entry name" value="Bulb-type lectin domain"/>
    <property type="match status" value="1"/>
</dbReference>
<comment type="caution">
    <text evidence="6">The sequence shown here is derived from an EMBL/GenBank/DDBJ whole genome shotgun (WGS) entry which is preliminary data.</text>
</comment>
<dbReference type="SUPFAM" id="SSF51110">
    <property type="entry name" value="alpha-D-mannose-specific plant lectins"/>
    <property type="match status" value="1"/>
</dbReference>
<dbReference type="InterPro" id="IPR001480">
    <property type="entry name" value="Bulb-type_lectin_dom"/>
</dbReference>
<dbReference type="GO" id="GO:0051707">
    <property type="term" value="P:response to other organism"/>
    <property type="evidence" value="ECO:0007669"/>
    <property type="project" value="UniProtKB-ARBA"/>
</dbReference>
<dbReference type="PROSITE" id="PS50948">
    <property type="entry name" value="PAN"/>
    <property type="match status" value="1"/>
</dbReference>
<dbReference type="InterPro" id="IPR036426">
    <property type="entry name" value="Bulb-type_lectin_dom_sf"/>
</dbReference>
<evidence type="ECO:0000256" key="3">
    <source>
        <dbReference type="ARBA" id="ARBA00023035"/>
    </source>
</evidence>
<feature type="domain" description="Apple" evidence="5">
    <location>
        <begin position="550"/>
        <end position="634"/>
    </location>
</feature>
<keyword evidence="7" id="KW-1185">Reference proteome</keyword>
<organism evidence="6 7">
    <name type="scientific">Colocasia esculenta</name>
    <name type="common">Wild taro</name>
    <name type="synonym">Arum esculentum</name>
    <dbReference type="NCBI Taxonomy" id="4460"/>
    <lineage>
        <taxon>Eukaryota</taxon>
        <taxon>Viridiplantae</taxon>
        <taxon>Streptophyta</taxon>
        <taxon>Embryophyta</taxon>
        <taxon>Tracheophyta</taxon>
        <taxon>Spermatophyta</taxon>
        <taxon>Magnoliopsida</taxon>
        <taxon>Liliopsida</taxon>
        <taxon>Araceae</taxon>
        <taxon>Aroideae</taxon>
        <taxon>Colocasieae</taxon>
        <taxon>Colocasia</taxon>
    </lineage>
</organism>
<evidence type="ECO:0000313" key="7">
    <source>
        <dbReference type="Proteomes" id="UP000652761"/>
    </source>
</evidence>
<keyword evidence="2" id="KW-0677">Repeat</keyword>
<dbReference type="AlphaFoldDB" id="A0A843U1A4"/>
<dbReference type="SMART" id="SM00108">
    <property type="entry name" value="B_lectin"/>
    <property type="match status" value="1"/>
</dbReference>
<keyword evidence="3" id="KW-0465">Mannose-binding</keyword>
<accession>A0A843U1A4</accession>
<dbReference type="PANTHER" id="PTHR32444">
    <property type="entry name" value="BULB-TYPE LECTIN DOMAIN-CONTAINING PROTEIN"/>
    <property type="match status" value="1"/>
</dbReference>
<reference evidence="6" key="1">
    <citation type="submission" date="2017-07" db="EMBL/GenBank/DDBJ databases">
        <title>Taro Niue Genome Assembly and Annotation.</title>
        <authorList>
            <person name="Atibalentja N."/>
            <person name="Keating K."/>
            <person name="Fields C.J."/>
        </authorList>
    </citation>
    <scope>NUCLEOTIDE SEQUENCE</scope>
    <source>
        <strain evidence="6">Niue_2</strain>
        <tissue evidence="6">Leaf</tissue>
    </source>
</reference>
<dbReference type="GO" id="GO:0005537">
    <property type="term" value="F:D-mannose binding"/>
    <property type="evidence" value="ECO:0007669"/>
    <property type="project" value="UniProtKB-KW"/>
</dbReference>
<evidence type="ECO:0000313" key="6">
    <source>
        <dbReference type="EMBL" id="MQL75857.1"/>
    </source>
</evidence>
<proteinExistence type="predicted"/>
<evidence type="ECO:0000256" key="2">
    <source>
        <dbReference type="ARBA" id="ARBA00022737"/>
    </source>
</evidence>
<feature type="non-terminal residue" evidence="6">
    <location>
        <position position="1"/>
    </location>
</feature>
<dbReference type="Proteomes" id="UP000652761">
    <property type="component" value="Unassembled WGS sequence"/>
</dbReference>
<dbReference type="Pfam" id="PF01453">
    <property type="entry name" value="B_lectin"/>
    <property type="match status" value="1"/>
</dbReference>
<dbReference type="CDD" id="cd00028">
    <property type="entry name" value="B_lectin"/>
    <property type="match status" value="1"/>
</dbReference>
<dbReference type="InterPro" id="IPR003609">
    <property type="entry name" value="Pan_app"/>
</dbReference>
<sequence length="740" mass="79585">LECRGAGQLVRSHCLALHGFGAVSGGQAWNRSPARLRLVVVFVHASHSDGRGDLDSWSSVVWRAQGTFTEVETEHFKRDRGASSLWPTEEGKVGVPPSTAARGNVIDVIILPPWAQESTSEEEVNQQMPTSSLREQSAFGTLLRSFNNFGGAEQDVHSSALAITVGQLLLPRFLACTQVASDPAVYPGLLGLAARCNVPTAMAFTLSPSMLFLFLFSVSAVTATLAQVPASQTFRFVNDGEFGDYATEYGDSYRTTPLFAAPYQLMWHNATPGQFYIGLRLGLQRQEPLFRWVWDANRGRPVGDNATLTFGTDGNLVLAEADGRVVWSTGTANKGVVGLRLLPVGNLVLYDRNGRFVWQSFDHPTDTLFVGQSLRLSGPTKLVSRKSESENSEGKYSLVLEPRALSLYMQDASPRPLPYGRFAFPSSETAVTFTATPEGNSAWQLGLRPSTGGSLVLAQPKYNATISFLRLQVDGNVVAYTYNDQVDSQPTERTFVFFSDGARGVLAGCELPSKCGSLGVCKDDACVACPTPRGLLGWSERCSAPKPGGCRVGANQGYYKVAGVENFLTKSVEGEGAIKLEECRRRCSMDCTCLGFFYWEESSRCWLAPTLGTLNRRWKEVEKDRGGGRIPGTATASATETAVSAADSGGDLSGVLGEGDVSGVLGEGGVSSGAGQGGRARARARRNGAGEVTYYAPLNGSSTMIFGLELDDCLKPVLMPMSNGIPLKDVRLLVNDEELC</sequence>
<evidence type="ECO:0008006" key="8">
    <source>
        <dbReference type="Google" id="ProtNLM"/>
    </source>
</evidence>
<keyword evidence="3" id="KW-0430">Lectin</keyword>
<gene>
    <name evidence="6" type="ORF">Taro_008241</name>
</gene>
<dbReference type="PANTHER" id="PTHR32444:SF10">
    <property type="entry name" value="CURCULIN-LIKE (MANNOSE-BINDING) LECTIN FAMILY PROTEIN-RELATED"/>
    <property type="match status" value="1"/>
</dbReference>
<dbReference type="PROSITE" id="PS50927">
    <property type="entry name" value="BULB_LECTIN"/>
    <property type="match status" value="1"/>
</dbReference>
<keyword evidence="1" id="KW-0348">Hemagglutinin</keyword>
<name>A0A843U1A4_COLES</name>
<dbReference type="EMBL" id="NMUH01000268">
    <property type="protein sequence ID" value="MQL75857.1"/>
    <property type="molecule type" value="Genomic_DNA"/>
</dbReference>
<dbReference type="OrthoDB" id="1884773at2759"/>
<evidence type="ECO:0000259" key="4">
    <source>
        <dbReference type="PROSITE" id="PS50927"/>
    </source>
</evidence>
<protein>
    <recommendedName>
        <fullName evidence="8">Epidermis-specific secreted glycoprotein EP1</fullName>
    </recommendedName>
</protein>